<evidence type="ECO:0000256" key="5">
    <source>
        <dbReference type="ARBA" id="ARBA00022946"/>
    </source>
</evidence>
<evidence type="ECO:0000256" key="7">
    <source>
        <dbReference type="ARBA" id="ARBA00023065"/>
    </source>
</evidence>
<keyword evidence="12" id="KW-1185">Reference proteome</keyword>
<keyword evidence="4" id="KW-0460">Magnesium</keyword>
<evidence type="ECO:0000313" key="12">
    <source>
        <dbReference type="Proteomes" id="UP000332933"/>
    </source>
</evidence>
<dbReference type="OrthoDB" id="10251508at2759"/>
<keyword evidence="3 9" id="KW-0812">Transmembrane</keyword>
<dbReference type="PANTHER" id="PTHR13890">
    <property type="entry name" value="RNA SPLICING PROTEIN MRS2, MITOCHONDRIAL"/>
    <property type="match status" value="1"/>
</dbReference>
<feature type="transmembrane region" description="Helical" evidence="9">
    <location>
        <begin position="739"/>
        <end position="760"/>
    </location>
</feature>
<evidence type="ECO:0000256" key="9">
    <source>
        <dbReference type="SAM" id="Phobius"/>
    </source>
</evidence>
<dbReference type="Proteomes" id="UP000332933">
    <property type="component" value="Unassembled WGS sequence"/>
</dbReference>
<comment type="subcellular location">
    <subcellularLocation>
        <location evidence="1">Membrane</location>
        <topology evidence="1">Multi-pass membrane protein</topology>
    </subcellularLocation>
</comment>
<reference evidence="11 12" key="1">
    <citation type="submission" date="2019-03" db="EMBL/GenBank/DDBJ databases">
        <authorList>
            <person name="Gaulin E."/>
            <person name="Dumas B."/>
        </authorList>
    </citation>
    <scope>NUCLEOTIDE SEQUENCE [LARGE SCALE GENOMIC DNA]</scope>
    <source>
        <strain evidence="11">CBS 568.67</strain>
    </source>
</reference>
<dbReference type="Gene3D" id="1.20.58.340">
    <property type="entry name" value="Magnesium transport protein CorA, transmembrane region"/>
    <property type="match status" value="2"/>
</dbReference>
<dbReference type="Pfam" id="PF22099">
    <property type="entry name" value="MRS2-like"/>
    <property type="match status" value="2"/>
</dbReference>
<evidence type="ECO:0000256" key="6">
    <source>
        <dbReference type="ARBA" id="ARBA00022989"/>
    </source>
</evidence>
<dbReference type="GO" id="GO:0016020">
    <property type="term" value="C:membrane"/>
    <property type="evidence" value="ECO:0007669"/>
    <property type="project" value="UniProtKB-SubCell"/>
</dbReference>
<dbReference type="AlphaFoldDB" id="A0A485KAY1"/>
<evidence type="ECO:0000313" key="11">
    <source>
        <dbReference type="EMBL" id="VFT78776.1"/>
    </source>
</evidence>
<gene>
    <name evidence="11" type="primary">Aste57867_1563</name>
    <name evidence="10" type="ORF">As57867_001562</name>
    <name evidence="11" type="ORF">ASTE57867_1563</name>
</gene>
<dbReference type="PANTHER" id="PTHR13890:SF0">
    <property type="entry name" value="MAGNESIUM TRANSPORTER MRS2 HOMOLOG, MITOCHONDRIAL"/>
    <property type="match status" value="1"/>
</dbReference>
<organism evidence="11 12">
    <name type="scientific">Aphanomyces stellatus</name>
    <dbReference type="NCBI Taxonomy" id="120398"/>
    <lineage>
        <taxon>Eukaryota</taxon>
        <taxon>Sar</taxon>
        <taxon>Stramenopiles</taxon>
        <taxon>Oomycota</taxon>
        <taxon>Saprolegniomycetes</taxon>
        <taxon>Saprolegniales</taxon>
        <taxon>Verrucalvaceae</taxon>
        <taxon>Aphanomyces</taxon>
    </lineage>
</organism>
<dbReference type="CDD" id="cd12823">
    <property type="entry name" value="Mrs2_Mfm1p-like"/>
    <property type="match status" value="1"/>
</dbReference>
<keyword evidence="7" id="KW-0406">Ion transport</keyword>
<feature type="transmembrane region" description="Helical" evidence="9">
    <location>
        <begin position="334"/>
        <end position="352"/>
    </location>
</feature>
<dbReference type="Gene3D" id="2.40.128.330">
    <property type="match status" value="2"/>
</dbReference>
<keyword evidence="6 9" id="KW-1133">Transmembrane helix</keyword>
<keyword evidence="8 9" id="KW-0472">Membrane</keyword>
<feature type="transmembrane region" description="Helical" evidence="9">
    <location>
        <begin position="780"/>
        <end position="801"/>
    </location>
</feature>
<proteinExistence type="predicted"/>
<protein>
    <submittedName>
        <fullName evidence="11">Aste57867_1563 protein</fullName>
    </submittedName>
</protein>
<reference evidence="10" key="2">
    <citation type="submission" date="2019-06" db="EMBL/GenBank/DDBJ databases">
        <title>Genomics analysis of Aphanomyces spp. identifies a new class of oomycete effector associated with host adaptation.</title>
        <authorList>
            <person name="Gaulin E."/>
        </authorList>
    </citation>
    <scope>NUCLEOTIDE SEQUENCE</scope>
    <source>
        <strain evidence="10">CBS 578.67</strain>
    </source>
</reference>
<evidence type="ECO:0000313" key="10">
    <source>
        <dbReference type="EMBL" id="KAF0718628.1"/>
    </source>
</evidence>
<name>A0A485KAY1_9STRA</name>
<evidence type="ECO:0000256" key="4">
    <source>
        <dbReference type="ARBA" id="ARBA00022842"/>
    </source>
</evidence>
<accession>A0A485KAY1</accession>
<sequence length="812" mass="90201">MGQIMGRRISHNKCSFFNAVSQATMKTIKNASLREQLLAPEIMVVSDEGNSNSTSSMSDGTAVTVLPDGKHKAMLFDAQGNCNHIELSRAEMLQIVLDAAATSTNDAAAARIPGIRMRDFRQMESAYSASDKPTITIRHEAILVNVDPVAAVILRNCCYVFEGTNNDVTSMLQANFSLHVRENHGAAFEFAAMEAILSCIASVLDEKFKVIKPIADDLLQAIAHIERPRDEFERLRRVQSSLHNVKTHVHGVRELLVEVVDNADNDLHMMHLTKLHTPSPTDLFAFDVDDAVSLFEVYLHKVFGTLSQLTLLLKKAEHTEKSLNLKWTSKRNQLLLVDIPLKVMFLGVWFAAFVTACPAMNLTSYIKDTDGVFWGLFAVLLLFCPTFYYCLCHHLKTQGVTVAYAAPTPIAPIDSAIFASDFLHKESVDVPEDVFGKHKALRFDRAGNATAVEVSRHDVYQMIETAASGVTILEADDEDDNDSSSRFDVHVEVPAVHMRDIRMLDHALAATSEASIAVRQQAILVNCDPIRAVILRDACVVFLPDGSSDALGTSLRASFKEQVGDAAHAIGFELTYVCCHLETTHRDSRQLIVTRRALEAILATVSRALANDAAKISVVGVEQLDMMAKDETNLSVLENLRAVKHAMSDVESKVHNLRDVLMAVLDDEADLHSMYLTKLYKEPKLMRDLMSFDTEGAEACLEAYLQDMYGTSTVVALLINNIQNTESIVMMKLDAKRNYLLSIDLLMTVLVTAVAVPNFLINAFTMNLLSHLEDVDYLYWIYLAAAVAASAATYFGTLWYLRKEGFKISWYY</sequence>
<evidence type="ECO:0000256" key="1">
    <source>
        <dbReference type="ARBA" id="ARBA00004141"/>
    </source>
</evidence>
<evidence type="ECO:0000256" key="3">
    <source>
        <dbReference type="ARBA" id="ARBA00022692"/>
    </source>
</evidence>
<evidence type="ECO:0000256" key="2">
    <source>
        <dbReference type="ARBA" id="ARBA00022448"/>
    </source>
</evidence>
<keyword evidence="5" id="KW-0809">Transit peptide</keyword>
<keyword evidence="2" id="KW-0813">Transport</keyword>
<dbReference type="InterPro" id="IPR039204">
    <property type="entry name" value="MRS2-like"/>
</dbReference>
<feature type="transmembrane region" description="Helical" evidence="9">
    <location>
        <begin position="372"/>
        <end position="391"/>
    </location>
</feature>
<dbReference type="EMBL" id="VJMH01000134">
    <property type="protein sequence ID" value="KAF0718628.1"/>
    <property type="molecule type" value="Genomic_DNA"/>
</dbReference>
<evidence type="ECO:0000256" key="8">
    <source>
        <dbReference type="ARBA" id="ARBA00023136"/>
    </source>
</evidence>
<dbReference type="EMBL" id="CAADRA010000134">
    <property type="protein sequence ID" value="VFT78776.1"/>
    <property type="molecule type" value="Genomic_DNA"/>
</dbReference>
<dbReference type="GO" id="GO:0015095">
    <property type="term" value="F:magnesium ion transmembrane transporter activity"/>
    <property type="evidence" value="ECO:0007669"/>
    <property type="project" value="TreeGrafter"/>
</dbReference>